<dbReference type="Proteomes" id="UP001216595">
    <property type="component" value="Unassembled WGS sequence"/>
</dbReference>
<keyword evidence="3" id="KW-1185">Reference proteome</keyword>
<name>A0ABT5IHT9_9CAUL</name>
<feature type="transmembrane region" description="Helical" evidence="1">
    <location>
        <begin position="123"/>
        <end position="144"/>
    </location>
</feature>
<comment type="caution">
    <text evidence="2">The sequence shown here is derived from an EMBL/GenBank/DDBJ whole genome shotgun (WGS) entry which is preliminary data.</text>
</comment>
<feature type="transmembrane region" description="Helical" evidence="1">
    <location>
        <begin position="193"/>
        <end position="211"/>
    </location>
</feature>
<evidence type="ECO:0000256" key="1">
    <source>
        <dbReference type="SAM" id="Phobius"/>
    </source>
</evidence>
<dbReference type="EMBL" id="JAQQKW010000011">
    <property type="protein sequence ID" value="MDC7695768.1"/>
    <property type="molecule type" value="Genomic_DNA"/>
</dbReference>
<keyword evidence="1" id="KW-0472">Membrane</keyword>
<feature type="transmembrane region" description="Helical" evidence="1">
    <location>
        <begin position="281"/>
        <end position="299"/>
    </location>
</feature>
<organism evidence="2 3">
    <name type="scientific">Asticcacaulis currens</name>
    <dbReference type="NCBI Taxonomy" id="2984210"/>
    <lineage>
        <taxon>Bacteria</taxon>
        <taxon>Pseudomonadati</taxon>
        <taxon>Pseudomonadota</taxon>
        <taxon>Alphaproteobacteria</taxon>
        <taxon>Caulobacterales</taxon>
        <taxon>Caulobacteraceae</taxon>
        <taxon>Asticcacaulis</taxon>
    </lineage>
</organism>
<gene>
    <name evidence="2" type="ORF">PQU94_15935</name>
</gene>
<sequence>MMNALTERTGYYTALALGLGLATGFAIVFGYLSPDSWYYILIAQGLREGHGCALYGHYLSAYPCGYPALLALTAPTSDLPVMMVSSKITNLLLMGLSLTCVAAALRHRLAAAFVVLNPITLHLFMYTWSENLLLLCVCATFLALTRLTEDPTSRKWMALLVVGLIVGCFARYFFGPFAFILFLVAGAVYGRRLAIRVLPAFAVAGLVYLAYQHVNTALTGYPTGMPRLPAPESPTLLVRMFLGAVAELGWTLVIPLLLAIGLSWRQIRFERTAPPDAPARAAVFLLLAGAGFLLLGFVLRASTYYDSYDERTLGFGVVFVVAGLIARFVHLRRPQSWPVLAVLGLALFSPLNADEDSIPQGLAQLRDGHYRFAPATLSAFQRQGPPVDTVVSFALPATPADLWNVDHIRQFYYGGTTRLISPDLAPDAVPETAGAFVNRVRQAASGRCFVDFAAFPDRDRFDLYLNVTIPTDQPLFGGPLKAKPRMDPALKTYLSGIFQPGAFLPCAEVLALPQSQAIPEAVPHN</sequence>
<protein>
    <recommendedName>
        <fullName evidence="4">Glycosyltransferase RgtA/B/C/D-like domain-containing protein</fullName>
    </recommendedName>
</protein>
<accession>A0ABT5IHT9</accession>
<keyword evidence="1" id="KW-1133">Transmembrane helix</keyword>
<evidence type="ECO:0008006" key="4">
    <source>
        <dbReference type="Google" id="ProtNLM"/>
    </source>
</evidence>
<feature type="transmembrane region" description="Helical" evidence="1">
    <location>
        <begin position="311"/>
        <end position="329"/>
    </location>
</feature>
<feature type="transmembrane region" description="Helical" evidence="1">
    <location>
        <begin position="91"/>
        <end position="116"/>
    </location>
</feature>
<evidence type="ECO:0000313" key="3">
    <source>
        <dbReference type="Proteomes" id="UP001216595"/>
    </source>
</evidence>
<dbReference type="RefSeq" id="WP_272742426.1">
    <property type="nucleotide sequence ID" value="NZ_JAQQKW010000011.1"/>
</dbReference>
<reference evidence="2 3" key="1">
    <citation type="submission" date="2023-01" db="EMBL/GenBank/DDBJ databases">
        <title>Novel species of the genus Asticcacaulis isolated from rivers.</title>
        <authorList>
            <person name="Lu H."/>
        </authorList>
    </citation>
    <scope>NUCLEOTIDE SEQUENCE [LARGE SCALE GENOMIC DNA]</scope>
    <source>
        <strain evidence="2 3">DXS10W</strain>
    </source>
</reference>
<proteinExistence type="predicted"/>
<keyword evidence="1" id="KW-0812">Transmembrane</keyword>
<feature type="transmembrane region" description="Helical" evidence="1">
    <location>
        <begin position="156"/>
        <end position="186"/>
    </location>
</feature>
<feature type="transmembrane region" description="Helical" evidence="1">
    <location>
        <begin position="236"/>
        <end position="260"/>
    </location>
</feature>
<feature type="transmembrane region" description="Helical" evidence="1">
    <location>
        <begin position="12"/>
        <end position="32"/>
    </location>
</feature>
<evidence type="ECO:0000313" key="2">
    <source>
        <dbReference type="EMBL" id="MDC7695768.1"/>
    </source>
</evidence>